<dbReference type="GO" id="GO:0006508">
    <property type="term" value="P:proteolysis"/>
    <property type="evidence" value="ECO:0007669"/>
    <property type="project" value="UniProtKB-KW"/>
</dbReference>
<dbReference type="RefSeq" id="WP_104119696.1">
    <property type="nucleotide sequence ID" value="NZ_PRKW01000001.1"/>
</dbReference>
<keyword evidence="2" id="KW-0472">Membrane</keyword>
<comment type="caution">
    <text evidence="3">The sequence shown here is derived from an EMBL/GenBank/DDBJ whole genome shotgun (WGS) entry which is preliminary data.</text>
</comment>
<accession>A0A2S5J0V7</accession>
<feature type="transmembrane region" description="Helical" evidence="2">
    <location>
        <begin position="309"/>
        <end position="330"/>
    </location>
</feature>
<dbReference type="Proteomes" id="UP000239297">
    <property type="component" value="Unassembled WGS sequence"/>
</dbReference>
<dbReference type="Pfam" id="PF13367">
    <property type="entry name" value="PrsW-protease"/>
    <property type="match status" value="1"/>
</dbReference>
<feature type="transmembrane region" description="Helical" evidence="2">
    <location>
        <begin position="101"/>
        <end position="120"/>
    </location>
</feature>
<keyword evidence="4" id="KW-1185">Reference proteome</keyword>
<feature type="transmembrane region" description="Helical" evidence="2">
    <location>
        <begin position="208"/>
        <end position="229"/>
    </location>
</feature>
<reference evidence="3 4" key="1">
    <citation type="journal article" date="2014" name="Int. J. Syst. Evol. Microbiol.">
        <title>Arthrobacter pityocampae sp. nov., isolated from Thaumetopoea pityocampa (Lep., Thaumetopoeidae).</title>
        <authorList>
            <person name="Ince I.A."/>
            <person name="Demirbag Z."/>
            <person name="Kati H."/>
        </authorList>
    </citation>
    <scope>NUCLEOTIDE SEQUENCE [LARGE SCALE GENOMIC DNA]</scope>
    <source>
        <strain evidence="3 4">Tp2</strain>
    </source>
</reference>
<keyword evidence="3" id="KW-0378">Hydrolase</keyword>
<dbReference type="OrthoDB" id="9785431at2"/>
<feature type="transmembrane region" description="Helical" evidence="2">
    <location>
        <begin position="76"/>
        <end position="95"/>
    </location>
</feature>
<keyword evidence="3" id="KW-0645">Protease</keyword>
<proteinExistence type="predicted"/>
<feature type="transmembrane region" description="Helical" evidence="2">
    <location>
        <begin position="132"/>
        <end position="156"/>
    </location>
</feature>
<evidence type="ECO:0000313" key="4">
    <source>
        <dbReference type="Proteomes" id="UP000239297"/>
    </source>
</evidence>
<evidence type="ECO:0000256" key="2">
    <source>
        <dbReference type="SAM" id="Phobius"/>
    </source>
</evidence>
<feature type="transmembrane region" description="Helical" evidence="2">
    <location>
        <begin position="176"/>
        <end position="196"/>
    </location>
</feature>
<organism evidence="3 4">
    <name type="scientific">Arthrobacter pityocampae</name>
    <dbReference type="NCBI Taxonomy" id="547334"/>
    <lineage>
        <taxon>Bacteria</taxon>
        <taxon>Bacillati</taxon>
        <taxon>Actinomycetota</taxon>
        <taxon>Actinomycetes</taxon>
        <taxon>Micrococcales</taxon>
        <taxon>Micrococcaceae</taxon>
        <taxon>Arthrobacter</taxon>
    </lineage>
</organism>
<sequence length="433" mass="46438">MALNNHGTNAGGPQGYGRPAAPRPGRQDPQGGLHGGQGWWSDTTVRQPRSAPTRGPADPLQPVWDRAPRRGRVLDVLLVLVAALVVGAVLLVLSLSLGPSAFVLCGVLALVPLGICLLGLRWIDRWDPEPRGALLFAFLWGAGASVAVTLLLGTYVVEVLGDALTTTSPDVIGPVLQAPLVEEFAKGLGVLILVYTRRSHFDGPVDGIVYAGTVAAGFAFTENILYFGSAVMDPGTTGGLVGVFVLRGLFSPFAHVMFTALLGFFLGYALARGGGNARILGAFVLGLLPAIAGHMLWNGGTILLFDNFFRFYFVVQVPLFVAAVIAVVLLRRAERRLIEARLGDYARAGWFTSEEVQMLATRPGRSRALAWARSVGAGEDMRAFIRTGSRIAYTRQRILGGRRDGDYVTEERALLAEASHRRARIFQLASAVR</sequence>
<evidence type="ECO:0000313" key="3">
    <source>
        <dbReference type="EMBL" id="PPB50421.1"/>
    </source>
</evidence>
<dbReference type="EMBL" id="PRKW01000001">
    <property type="protein sequence ID" value="PPB50421.1"/>
    <property type="molecule type" value="Genomic_DNA"/>
</dbReference>
<keyword evidence="2" id="KW-0812">Transmembrane</keyword>
<feature type="region of interest" description="Disordered" evidence="1">
    <location>
        <begin position="1"/>
        <end position="63"/>
    </location>
</feature>
<protein>
    <submittedName>
        <fullName evidence="3">PrsW family intramembrane metalloprotease</fullName>
    </submittedName>
</protein>
<dbReference type="AlphaFoldDB" id="A0A2S5J0V7"/>
<evidence type="ECO:0000256" key="1">
    <source>
        <dbReference type="SAM" id="MobiDB-lite"/>
    </source>
</evidence>
<dbReference type="PANTHER" id="PTHR36844:SF1">
    <property type="entry name" value="PROTEASE PRSW"/>
    <property type="match status" value="1"/>
</dbReference>
<dbReference type="InterPro" id="IPR026898">
    <property type="entry name" value="PrsW"/>
</dbReference>
<feature type="transmembrane region" description="Helical" evidence="2">
    <location>
        <begin position="249"/>
        <end position="270"/>
    </location>
</feature>
<keyword evidence="2" id="KW-1133">Transmembrane helix</keyword>
<feature type="transmembrane region" description="Helical" evidence="2">
    <location>
        <begin position="277"/>
        <end position="297"/>
    </location>
</feature>
<gene>
    <name evidence="3" type="ORF">C4K88_00465</name>
</gene>
<keyword evidence="3" id="KW-0482">Metalloprotease</keyword>
<dbReference type="GO" id="GO:0008237">
    <property type="term" value="F:metallopeptidase activity"/>
    <property type="evidence" value="ECO:0007669"/>
    <property type="project" value="UniProtKB-KW"/>
</dbReference>
<dbReference type="PANTHER" id="PTHR36844">
    <property type="entry name" value="PROTEASE PRSW"/>
    <property type="match status" value="1"/>
</dbReference>
<name>A0A2S5J0V7_9MICC</name>